<dbReference type="OrthoDB" id="3427787at2"/>
<evidence type="ECO:0000259" key="4">
    <source>
        <dbReference type="Pfam" id="PF00582"/>
    </source>
</evidence>
<dbReference type="Proteomes" id="UP000182130">
    <property type="component" value="Unassembled WGS sequence"/>
</dbReference>
<accession>A0A1G8R3F0</accession>
<organism evidence="5 6">
    <name type="scientific">Arthrobacter cupressi</name>
    <dbReference type="NCBI Taxonomy" id="1045773"/>
    <lineage>
        <taxon>Bacteria</taxon>
        <taxon>Bacillati</taxon>
        <taxon>Actinomycetota</taxon>
        <taxon>Actinomycetes</taxon>
        <taxon>Micrococcales</taxon>
        <taxon>Micrococcaceae</taxon>
        <taxon>Arthrobacter</taxon>
    </lineage>
</organism>
<dbReference type="PANTHER" id="PTHR46268:SF27">
    <property type="entry name" value="UNIVERSAL STRESS PROTEIN RV2623"/>
    <property type="match status" value="1"/>
</dbReference>
<gene>
    <name evidence="5" type="ORF">SAMN05216555_10778</name>
</gene>
<dbReference type="Pfam" id="PF00582">
    <property type="entry name" value="Usp"/>
    <property type="match status" value="1"/>
</dbReference>
<keyword evidence="2" id="KW-0547">Nucleotide-binding</keyword>
<name>A0A1G8R3F0_9MICC</name>
<evidence type="ECO:0000256" key="1">
    <source>
        <dbReference type="ARBA" id="ARBA00008791"/>
    </source>
</evidence>
<dbReference type="PRINTS" id="PR01438">
    <property type="entry name" value="UNVRSLSTRESS"/>
</dbReference>
<dbReference type="PANTHER" id="PTHR46268">
    <property type="entry name" value="STRESS RESPONSE PROTEIN NHAX"/>
    <property type="match status" value="1"/>
</dbReference>
<dbReference type="InterPro" id="IPR006016">
    <property type="entry name" value="UspA"/>
</dbReference>
<proteinExistence type="inferred from homology"/>
<dbReference type="InterPro" id="IPR006015">
    <property type="entry name" value="Universal_stress_UspA"/>
</dbReference>
<keyword evidence="3" id="KW-0067">ATP-binding</keyword>
<keyword evidence="6" id="KW-1185">Reference proteome</keyword>
<dbReference type="SUPFAM" id="SSF52402">
    <property type="entry name" value="Adenine nucleotide alpha hydrolases-like"/>
    <property type="match status" value="1"/>
</dbReference>
<dbReference type="CDD" id="cd00293">
    <property type="entry name" value="USP-like"/>
    <property type="match status" value="1"/>
</dbReference>
<dbReference type="AlphaFoldDB" id="A0A1G8R3F0"/>
<feature type="domain" description="UspA" evidence="4">
    <location>
        <begin position="3"/>
        <end position="138"/>
    </location>
</feature>
<reference evidence="6" key="1">
    <citation type="submission" date="2016-10" db="EMBL/GenBank/DDBJ databases">
        <authorList>
            <person name="Varghese N."/>
            <person name="Submissions S."/>
        </authorList>
    </citation>
    <scope>NUCLEOTIDE SEQUENCE [LARGE SCALE GENOMIC DNA]</scope>
    <source>
        <strain evidence="6">CGMCC 1.10783</strain>
    </source>
</reference>
<dbReference type="STRING" id="1045773.SAMN05216555_10778"/>
<protein>
    <submittedName>
        <fullName evidence="5">Nucleotide-binding universal stress protein, UspA family</fullName>
    </submittedName>
</protein>
<evidence type="ECO:0000256" key="3">
    <source>
        <dbReference type="ARBA" id="ARBA00022840"/>
    </source>
</evidence>
<comment type="similarity">
    <text evidence="1">Belongs to the universal stress protein A family.</text>
</comment>
<dbReference type="GO" id="GO:0005524">
    <property type="term" value="F:ATP binding"/>
    <property type="evidence" value="ECO:0007669"/>
    <property type="project" value="UniProtKB-KW"/>
</dbReference>
<dbReference type="Gene3D" id="3.40.50.620">
    <property type="entry name" value="HUPs"/>
    <property type="match status" value="1"/>
</dbReference>
<dbReference type="RefSeq" id="WP_074588879.1">
    <property type="nucleotide sequence ID" value="NZ_FNEI01000007.1"/>
</dbReference>
<dbReference type="InterPro" id="IPR014729">
    <property type="entry name" value="Rossmann-like_a/b/a_fold"/>
</dbReference>
<evidence type="ECO:0000313" key="6">
    <source>
        <dbReference type="Proteomes" id="UP000182130"/>
    </source>
</evidence>
<sequence length="143" mass="14536">MPDIVVVGVDGSETATKAAETARNLAAALGAKLHVVTAFEGDRVSLHGAGSERAIVFGDPGREAKATASKVAAGLDQEGVEIEAFSAVGNPAQALIAHAENHNASVIVVGNRRMKGLARVLGSVANTVAHKAPCDVYIADTVE</sequence>
<dbReference type="EMBL" id="FNEI01000007">
    <property type="protein sequence ID" value="SDJ11506.1"/>
    <property type="molecule type" value="Genomic_DNA"/>
</dbReference>
<evidence type="ECO:0000313" key="5">
    <source>
        <dbReference type="EMBL" id="SDJ11506.1"/>
    </source>
</evidence>
<evidence type="ECO:0000256" key="2">
    <source>
        <dbReference type="ARBA" id="ARBA00022741"/>
    </source>
</evidence>